<gene>
    <name evidence="1" type="ORF">SEMRO_40_G024410.1</name>
</gene>
<name>A0A9N8D8F8_9STRA</name>
<dbReference type="Proteomes" id="UP001153069">
    <property type="component" value="Unassembled WGS sequence"/>
</dbReference>
<reference evidence="1" key="1">
    <citation type="submission" date="2020-06" db="EMBL/GenBank/DDBJ databases">
        <authorList>
            <consortium name="Plant Systems Biology data submission"/>
        </authorList>
    </citation>
    <scope>NUCLEOTIDE SEQUENCE</scope>
    <source>
        <strain evidence="1">D6</strain>
    </source>
</reference>
<dbReference type="OrthoDB" id="39329at2759"/>
<comment type="caution">
    <text evidence="1">The sequence shown here is derived from an EMBL/GenBank/DDBJ whole genome shotgun (WGS) entry which is preliminary data.</text>
</comment>
<accession>A0A9N8D8F8</accession>
<proteinExistence type="predicted"/>
<organism evidence="1 2">
    <name type="scientific">Seminavis robusta</name>
    <dbReference type="NCBI Taxonomy" id="568900"/>
    <lineage>
        <taxon>Eukaryota</taxon>
        <taxon>Sar</taxon>
        <taxon>Stramenopiles</taxon>
        <taxon>Ochrophyta</taxon>
        <taxon>Bacillariophyta</taxon>
        <taxon>Bacillariophyceae</taxon>
        <taxon>Bacillariophycidae</taxon>
        <taxon>Naviculales</taxon>
        <taxon>Naviculaceae</taxon>
        <taxon>Seminavis</taxon>
    </lineage>
</organism>
<evidence type="ECO:0000313" key="2">
    <source>
        <dbReference type="Proteomes" id="UP001153069"/>
    </source>
</evidence>
<dbReference type="EMBL" id="CAICTM010000040">
    <property type="protein sequence ID" value="CAB9498512.1"/>
    <property type="molecule type" value="Genomic_DNA"/>
</dbReference>
<evidence type="ECO:0000313" key="1">
    <source>
        <dbReference type="EMBL" id="CAB9498512.1"/>
    </source>
</evidence>
<dbReference type="AlphaFoldDB" id="A0A9N8D8F8"/>
<keyword evidence="2" id="KW-1185">Reference proteome</keyword>
<protein>
    <submittedName>
        <fullName evidence="1">Uncharacterized protein</fullName>
    </submittedName>
</protein>
<sequence>MTFGKLITNKTVLNGLTPALSSFAVVKPTAVGKAANFISKPAASVKAVGKMQGTFSADLAAFPKPTNWSAMSKPQAVFLRKNYKF</sequence>